<evidence type="ECO:0000313" key="4">
    <source>
        <dbReference type="Proteomes" id="UP000006591"/>
    </source>
</evidence>
<protein>
    <submittedName>
        <fullName evidence="3">Uncharacterized protein</fullName>
    </submittedName>
</protein>
<dbReference type="Gramene" id="ONIVA01G10040.1">
    <property type="protein sequence ID" value="ONIVA01G10040.1"/>
    <property type="gene ID" value="ONIVA01G10040"/>
</dbReference>
<dbReference type="AlphaFoldDB" id="A0A0E0FIQ2"/>
<evidence type="ECO:0000313" key="3">
    <source>
        <dbReference type="EnsemblPlants" id="ONIVA01G10040.1"/>
    </source>
</evidence>
<evidence type="ECO:0000256" key="1">
    <source>
        <dbReference type="SAM" id="MobiDB-lite"/>
    </source>
</evidence>
<feature type="chain" id="PRO_5047476319" evidence="2">
    <location>
        <begin position="24"/>
        <end position="138"/>
    </location>
</feature>
<accession>A0A0E0FIQ2</accession>
<proteinExistence type="predicted"/>
<dbReference type="EnsemblPlants" id="ONIVA01G10040.1">
    <property type="protein sequence ID" value="ONIVA01G10040.1"/>
    <property type="gene ID" value="ONIVA01G10040"/>
</dbReference>
<keyword evidence="2" id="KW-0732">Signal</keyword>
<evidence type="ECO:0000256" key="2">
    <source>
        <dbReference type="SAM" id="SignalP"/>
    </source>
</evidence>
<sequence length="138" mass="15039">MIPATAAGRRWFRFFPLAAAAAAGPAPPLFAPPLKYDPAARLGSKPSAYCTASLSLSLSLSPRRTCSVLRFPRLWLVGGLDRHGFDDDDDAEAGVRGGGACAAELRGRVQLRPRQVPRRPRRPPRLHRPEESEEIFPG</sequence>
<feature type="region of interest" description="Disordered" evidence="1">
    <location>
        <begin position="106"/>
        <end position="138"/>
    </location>
</feature>
<name>A0A0E0FIQ2_ORYNI</name>
<feature type="compositionally biased region" description="Basic residues" evidence="1">
    <location>
        <begin position="109"/>
        <end position="126"/>
    </location>
</feature>
<dbReference type="HOGENOM" id="CLU_1858453_0_0_1"/>
<keyword evidence="4" id="KW-1185">Reference proteome</keyword>
<reference evidence="3" key="1">
    <citation type="submission" date="2015-04" db="UniProtKB">
        <authorList>
            <consortium name="EnsemblPlants"/>
        </authorList>
    </citation>
    <scope>IDENTIFICATION</scope>
    <source>
        <strain evidence="3">SL10</strain>
    </source>
</reference>
<dbReference type="Proteomes" id="UP000006591">
    <property type="component" value="Chromosome 1"/>
</dbReference>
<reference evidence="3" key="2">
    <citation type="submission" date="2018-04" db="EMBL/GenBank/DDBJ databases">
        <title>OnivRS2 (Oryza nivara Reference Sequence Version 2).</title>
        <authorList>
            <person name="Zhang J."/>
            <person name="Kudrna D."/>
            <person name="Lee S."/>
            <person name="Talag J."/>
            <person name="Rajasekar S."/>
            <person name="Welchert J."/>
            <person name="Hsing Y.-I."/>
            <person name="Wing R.A."/>
        </authorList>
    </citation>
    <scope>NUCLEOTIDE SEQUENCE [LARGE SCALE GENOMIC DNA]</scope>
</reference>
<organism evidence="3">
    <name type="scientific">Oryza nivara</name>
    <name type="common">Indian wild rice</name>
    <name type="synonym">Oryza sativa f. spontanea</name>
    <dbReference type="NCBI Taxonomy" id="4536"/>
    <lineage>
        <taxon>Eukaryota</taxon>
        <taxon>Viridiplantae</taxon>
        <taxon>Streptophyta</taxon>
        <taxon>Embryophyta</taxon>
        <taxon>Tracheophyta</taxon>
        <taxon>Spermatophyta</taxon>
        <taxon>Magnoliopsida</taxon>
        <taxon>Liliopsida</taxon>
        <taxon>Poales</taxon>
        <taxon>Poaceae</taxon>
        <taxon>BOP clade</taxon>
        <taxon>Oryzoideae</taxon>
        <taxon>Oryzeae</taxon>
        <taxon>Oryzinae</taxon>
        <taxon>Oryza</taxon>
    </lineage>
</organism>
<feature type="signal peptide" evidence="2">
    <location>
        <begin position="1"/>
        <end position="23"/>
    </location>
</feature>